<organism evidence="1 2">
    <name type="scientific">Phanerochaete sordida</name>
    <dbReference type="NCBI Taxonomy" id="48140"/>
    <lineage>
        <taxon>Eukaryota</taxon>
        <taxon>Fungi</taxon>
        <taxon>Dikarya</taxon>
        <taxon>Basidiomycota</taxon>
        <taxon>Agaricomycotina</taxon>
        <taxon>Agaricomycetes</taxon>
        <taxon>Polyporales</taxon>
        <taxon>Phanerochaetaceae</taxon>
        <taxon>Phanerochaete</taxon>
    </lineage>
</organism>
<dbReference type="EMBL" id="BPQB01000001">
    <property type="protein sequence ID" value="GJE84784.1"/>
    <property type="molecule type" value="Genomic_DNA"/>
</dbReference>
<accession>A0A9P3FZ36</accession>
<comment type="caution">
    <text evidence="1">The sequence shown here is derived from an EMBL/GenBank/DDBJ whole genome shotgun (WGS) entry which is preliminary data.</text>
</comment>
<gene>
    <name evidence="1" type="ORF">PsYK624_008600</name>
</gene>
<reference evidence="1 2" key="1">
    <citation type="submission" date="2021-08" db="EMBL/GenBank/DDBJ databases">
        <title>Draft Genome Sequence of Phanerochaete sordida strain YK-624.</title>
        <authorList>
            <person name="Mori T."/>
            <person name="Dohra H."/>
            <person name="Suzuki T."/>
            <person name="Kawagishi H."/>
            <person name="Hirai H."/>
        </authorList>
    </citation>
    <scope>NUCLEOTIDE SEQUENCE [LARGE SCALE GENOMIC DNA]</scope>
    <source>
        <strain evidence="1 2">YK-624</strain>
    </source>
</reference>
<evidence type="ECO:0000313" key="1">
    <source>
        <dbReference type="EMBL" id="GJE84784.1"/>
    </source>
</evidence>
<dbReference type="Proteomes" id="UP000703269">
    <property type="component" value="Unassembled WGS sequence"/>
</dbReference>
<sequence length="184" mass="20062">MTTNAKVSTNIVWMPSNSLSASSTFKYSAVYRSIARDAMLELCSAPHNVWTRVLASSITIGTLSWTKRRCLTLLPTRQCCRHRNASAGSYPSSLQYRMSAASYSLAIALEAAVQSPNVSGANRPSWTLHDELSEVTGGYTPALDGADNSVCPHSNHVYWIIREHVYTSAISLEDDSHGMSMSVA</sequence>
<keyword evidence="2" id="KW-1185">Reference proteome</keyword>
<protein>
    <submittedName>
        <fullName evidence="1">Uncharacterized protein</fullName>
    </submittedName>
</protein>
<proteinExistence type="predicted"/>
<dbReference type="AlphaFoldDB" id="A0A9P3FZ36"/>
<name>A0A9P3FZ36_9APHY</name>
<evidence type="ECO:0000313" key="2">
    <source>
        <dbReference type="Proteomes" id="UP000703269"/>
    </source>
</evidence>